<feature type="compositionally biased region" description="Basic and acidic residues" evidence="1">
    <location>
        <begin position="169"/>
        <end position="179"/>
    </location>
</feature>
<feature type="region of interest" description="Disordered" evidence="1">
    <location>
        <begin position="378"/>
        <end position="469"/>
    </location>
</feature>
<feature type="region of interest" description="Disordered" evidence="1">
    <location>
        <begin position="1"/>
        <end position="208"/>
    </location>
</feature>
<dbReference type="AlphaFoldDB" id="A0A6A6V1K2"/>
<feature type="compositionally biased region" description="Basic residues" evidence="1">
    <location>
        <begin position="103"/>
        <end position="114"/>
    </location>
</feature>
<feature type="compositionally biased region" description="Acidic residues" evidence="1">
    <location>
        <begin position="144"/>
        <end position="156"/>
    </location>
</feature>
<feature type="compositionally biased region" description="Low complexity" evidence="1">
    <location>
        <begin position="30"/>
        <end position="43"/>
    </location>
</feature>
<feature type="compositionally biased region" description="Polar residues" evidence="1">
    <location>
        <begin position="453"/>
        <end position="468"/>
    </location>
</feature>
<reference evidence="2" key="1">
    <citation type="journal article" date="2020" name="Stud. Mycol.">
        <title>101 Dothideomycetes genomes: a test case for predicting lifestyles and emergence of pathogens.</title>
        <authorList>
            <person name="Haridas S."/>
            <person name="Albert R."/>
            <person name="Binder M."/>
            <person name="Bloem J."/>
            <person name="Labutti K."/>
            <person name="Salamov A."/>
            <person name="Andreopoulos B."/>
            <person name="Baker S."/>
            <person name="Barry K."/>
            <person name="Bills G."/>
            <person name="Bluhm B."/>
            <person name="Cannon C."/>
            <person name="Castanera R."/>
            <person name="Culley D."/>
            <person name="Daum C."/>
            <person name="Ezra D."/>
            <person name="Gonzalez J."/>
            <person name="Henrissat B."/>
            <person name="Kuo A."/>
            <person name="Liang C."/>
            <person name="Lipzen A."/>
            <person name="Lutzoni F."/>
            <person name="Magnuson J."/>
            <person name="Mondo S."/>
            <person name="Nolan M."/>
            <person name="Ohm R."/>
            <person name="Pangilinan J."/>
            <person name="Park H.-J."/>
            <person name="Ramirez L."/>
            <person name="Alfaro M."/>
            <person name="Sun H."/>
            <person name="Tritt A."/>
            <person name="Yoshinaga Y."/>
            <person name="Zwiers L.-H."/>
            <person name="Turgeon B."/>
            <person name="Goodwin S."/>
            <person name="Spatafora J."/>
            <person name="Crous P."/>
            <person name="Grigoriev I."/>
        </authorList>
    </citation>
    <scope>NUCLEOTIDE SEQUENCE</scope>
    <source>
        <strain evidence="2">CBS 119925</strain>
    </source>
</reference>
<proteinExistence type="predicted"/>
<evidence type="ECO:0000256" key="1">
    <source>
        <dbReference type="SAM" id="MobiDB-lite"/>
    </source>
</evidence>
<dbReference type="OrthoDB" id="5430573at2759"/>
<name>A0A6A6V1K2_9PLEO</name>
<accession>A0A6A6V1K2</accession>
<feature type="compositionally biased region" description="Basic and acidic residues" evidence="1">
    <location>
        <begin position="440"/>
        <end position="450"/>
    </location>
</feature>
<dbReference type="EMBL" id="MU006589">
    <property type="protein sequence ID" value="KAF2744335.1"/>
    <property type="molecule type" value="Genomic_DNA"/>
</dbReference>
<feature type="compositionally biased region" description="Basic and acidic residues" evidence="1">
    <location>
        <begin position="7"/>
        <end position="18"/>
    </location>
</feature>
<feature type="compositionally biased region" description="Polar residues" evidence="1">
    <location>
        <begin position="46"/>
        <end position="57"/>
    </location>
</feature>
<organism evidence="2 3">
    <name type="scientific">Sporormia fimetaria CBS 119925</name>
    <dbReference type="NCBI Taxonomy" id="1340428"/>
    <lineage>
        <taxon>Eukaryota</taxon>
        <taxon>Fungi</taxon>
        <taxon>Dikarya</taxon>
        <taxon>Ascomycota</taxon>
        <taxon>Pezizomycotina</taxon>
        <taxon>Dothideomycetes</taxon>
        <taxon>Pleosporomycetidae</taxon>
        <taxon>Pleosporales</taxon>
        <taxon>Sporormiaceae</taxon>
        <taxon>Sporormia</taxon>
    </lineage>
</organism>
<sequence length="515" mass="57741">MSSEAAEDARKEAEEAVKRQAAQEADDQQAQEAANLQEAADLQVQEDANLQAAQATADNAEVAQEENVAQDSRAAKSAGSKKPPNLAKDPLKQLSDKDARSSHAGKTKKDKSKKTTAAAQMHEAYAKMASRQGAEAAAHRGEDTDVVMEDDMDVEPDPWQSAPQDPDPQDPHSEQTLREPDEDDEGPASYTTCNREESENPRGSKTVAWGRRGHSTFYINRKGPAASGYHRIESQPIFEKGGAIDWRKNPPDELCVSNIENRLGELKFGKTYVHKDIHGIYGVAFRAKLDKTFPSCMIPKGHEYELLNHDNYQEWECTHGRKPRFVPCYVRVGWKTADGQIVKSWELRRALQVPVRWGPEKTDDAVYQLAKMHYKRQMEADNPEDYPSSRDPTPAYPAPHHRQPLSPPIRRWGSPTIDIQPSVEDPRHHHQPLATSYRSTSRELTPESRPRSRATTSMVSQNGPSQEQSDVDAAIETYKQMYLDEHNASSIFELPAKAKSDLLMTILDFKKSVNV</sequence>
<keyword evidence="3" id="KW-1185">Reference proteome</keyword>
<feature type="compositionally biased region" description="Basic and acidic residues" evidence="1">
    <location>
        <begin position="89"/>
        <end position="101"/>
    </location>
</feature>
<gene>
    <name evidence="2" type="ORF">M011DRAFT_470475</name>
</gene>
<evidence type="ECO:0000313" key="3">
    <source>
        <dbReference type="Proteomes" id="UP000799440"/>
    </source>
</evidence>
<dbReference type="Proteomes" id="UP000799440">
    <property type="component" value="Unassembled WGS sequence"/>
</dbReference>
<evidence type="ECO:0000313" key="2">
    <source>
        <dbReference type="EMBL" id="KAF2744335.1"/>
    </source>
</evidence>
<protein>
    <submittedName>
        <fullName evidence="2">Uncharacterized protein</fullName>
    </submittedName>
</protein>